<feature type="transmembrane region" description="Helical" evidence="8">
    <location>
        <begin position="780"/>
        <end position="805"/>
    </location>
</feature>
<feature type="transmembrane region" description="Helical" evidence="8">
    <location>
        <begin position="742"/>
        <end position="760"/>
    </location>
</feature>
<evidence type="ECO:0000256" key="7">
    <source>
        <dbReference type="SAM" id="MobiDB-lite"/>
    </source>
</evidence>
<protein>
    <recommendedName>
        <fullName evidence="11">Major facilitator superfamily (MFS) profile domain-containing protein</fullName>
    </recommendedName>
</protein>
<sequence length="881" mass="102181">MEKTQTNTNEDVGKWRKWGMSIIINMIHNAKNLFPQNNLRYTYINTFMLCLFFTFIHKYLDQTLPSLYKSIENDFNIDVKTLYYVNSMYKLAYSAFNFFFALFFDYSFKKIFFVKYEKVCATEDGASTIGNGNGKRSDSTNKDRVGGVDSGVSDTHYEIQFKGEGANKATHLNSSVKIVEEEKTPNGGKKKHNSTYFSDEVIWGEYRYTLNILVVSSIVYVVVILGIMLSNNLLYFFFFMFIMGINNSCIYILIQKIYTNNVFSENRSTIFGFLHFFSSLSHMLSISINTNLSNKFYLGFNGWRICYFVISFFPICVCIYLIGLIKQKKFHRSRSKNYSFSYLVSFDNMTDVCQESEKEGNYCKRENDKLEGLHGASKERREEKKKKKREEKQQQGEEILLFNAEEDKDSMKGNCRESSEEVEEVQNQEQMLHSEEGDQQLPFRMSKSYDNTYVLHRERLANISKTSDGTASLHNSTKLGVRHSASTSDDFNTISLISTNDRIKSNLIKRSFCHMATKKASPQKGAALNVDANRSSSGESAVSREGDYTTPGNGNYSKQGKKHVKDSKKKKKKKNSLEDDTNETTWKGTTTSSSIFAKPNEEREKYEHRDELNNLLEEDEKEKDKKLKYEFSYLYEIKYVFKNYSFWLMITMGMLNGIPKHVLSLMIYFFQYCNISDFRSGLIISLSWLCASLISPFIGIISDYIYKLNKDINRQRIGMCTHCLRIILMFTMFFFVPKEADSFIYFVIISLFMGILSGWINIGTHKPIIIDIVKQRHTAFVMALMSAFENIGSSIIGTFFLSFLLNQYNYIDKRKLNSFHANVNNVDAHVNSVHVNVNKHNVHVLSDVLLILTCFPWLISFCLLYVLKFTYKKDKLYNNLF</sequence>
<feature type="transmembrane region" description="Helical" evidence="8">
    <location>
        <begin position="302"/>
        <end position="325"/>
    </location>
</feature>
<organism evidence="9 10">
    <name type="scientific">Plasmodium inui San Antonio 1</name>
    <dbReference type="NCBI Taxonomy" id="1237626"/>
    <lineage>
        <taxon>Eukaryota</taxon>
        <taxon>Sar</taxon>
        <taxon>Alveolata</taxon>
        <taxon>Apicomplexa</taxon>
        <taxon>Aconoidasida</taxon>
        <taxon>Haemosporida</taxon>
        <taxon>Plasmodiidae</taxon>
        <taxon>Plasmodium</taxon>
        <taxon>Plasmodium (Plasmodium)</taxon>
    </lineage>
</organism>
<feature type="region of interest" description="Disordered" evidence="7">
    <location>
        <begin position="130"/>
        <end position="150"/>
    </location>
</feature>
<keyword evidence="5 8" id="KW-0472">Membrane</keyword>
<evidence type="ECO:0000256" key="1">
    <source>
        <dbReference type="ARBA" id="ARBA00004141"/>
    </source>
</evidence>
<dbReference type="AlphaFoldDB" id="W7AM60"/>
<evidence type="ECO:0000256" key="8">
    <source>
        <dbReference type="SAM" id="Phobius"/>
    </source>
</evidence>
<evidence type="ECO:0008006" key="11">
    <source>
        <dbReference type="Google" id="ProtNLM"/>
    </source>
</evidence>
<feature type="compositionally biased region" description="Basic and acidic residues" evidence="7">
    <location>
        <begin position="373"/>
        <end position="382"/>
    </location>
</feature>
<feature type="compositionally biased region" description="Basic and acidic residues" evidence="7">
    <location>
        <begin position="599"/>
        <end position="609"/>
    </location>
</feature>
<feature type="region of interest" description="Disordered" evidence="7">
    <location>
        <begin position="519"/>
        <end position="609"/>
    </location>
</feature>
<feature type="transmembrane region" description="Helical" evidence="8">
    <location>
        <begin position="208"/>
        <end position="229"/>
    </location>
</feature>
<feature type="compositionally biased region" description="Polar residues" evidence="7">
    <location>
        <begin position="583"/>
        <end position="595"/>
    </location>
</feature>
<feature type="transmembrane region" description="Helical" evidence="8">
    <location>
        <begin position="682"/>
        <end position="705"/>
    </location>
</feature>
<evidence type="ECO:0000256" key="5">
    <source>
        <dbReference type="ARBA" id="ARBA00023136"/>
    </source>
</evidence>
<evidence type="ECO:0000313" key="9">
    <source>
        <dbReference type="EMBL" id="EUD66416.1"/>
    </source>
</evidence>
<feature type="compositionally biased region" description="Basic and acidic residues" evidence="7">
    <location>
        <begin position="135"/>
        <end position="146"/>
    </location>
</feature>
<dbReference type="PANTHER" id="PTHR23505">
    <property type="entry name" value="SPINSTER"/>
    <property type="match status" value="1"/>
</dbReference>
<dbReference type="EMBL" id="KI965471">
    <property type="protein sequence ID" value="EUD66416.1"/>
    <property type="molecule type" value="Genomic_DNA"/>
</dbReference>
<evidence type="ECO:0000256" key="4">
    <source>
        <dbReference type="ARBA" id="ARBA00022989"/>
    </source>
</evidence>
<dbReference type="VEuPathDB" id="PlasmoDB:C922_03050"/>
<dbReference type="OrthoDB" id="440755at2759"/>
<dbReference type="GO" id="GO:0022857">
    <property type="term" value="F:transmembrane transporter activity"/>
    <property type="evidence" value="ECO:0007669"/>
    <property type="project" value="InterPro"/>
</dbReference>
<dbReference type="InterPro" id="IPR011701">
    <property type="entry name" value="MFS"/>
</dbReference>
<feature type="transmembrane region" description="Helical" evidence="8">
    <location>
        <begin position="717"/>
        <end position="736"/>
    </location>
</feature>
<proteinExistence type="inferred from homology"/>
<feature type="transmembrane region" description="Helical" evidence="8">
    <location>
        <begin position="41"/>
        <end position="60"/>
    </location>
</feature>
<keyword evidence="3 8" id="KW-0812">Transmembrane</keyword>
<dbReference type="GeneID" id="20038324"/>
<feature type="transmembrane region" description="Helical" evidence="8">
    <location>
        <begin position="91"/>
        <end position="108"/>
    </location>
</feature>
<feature type="transmembrane region" description="Helical" evidence="8">
    <location>
        <begin position="235"/>
        <end position="258"/>
    </location>
</feature>
<evidence type="ECO:0000256" key="2">
    <source>
        <dbReference type="ARBA" id="ARBA00022448"/>
    </source>
</evidence>
<dbReference type="Pfam" id="PF07690">
    <property type="entry name" value="MFS_1"/>
    <property type="match status" value="1"/>
</dbReference>
<name>W7AM60_9APIC</name>
<comment type="similarity">
    <text evidence="6">Belongs to the major facilitator superfamily. Spinster (TC 2.A.1.49) family.</text>
</comment>
<dbReference type="RefSeq" id="XP_008816864.1">
    <property type="nucleotide sequence ID" value="XM_008818642.1"/>
</dbReference>
<gene>
    <name evidence="9" type="ORF">C922_03050</name>
</gene>
<feature type="transmembrane region" description="Helical" evidence="8">
    <location>
        <begin position="270"/>
        <end position="290"/>
    </location>
</feature>
<evidence type="ECO:0000313" key="10">
    <source>
        <dbReference type="Proteomes" id="UP000030640"/>
    </source>
</evidence>
<evidence type="ECO:0000256" key="3">
    <source>
        <dbReference type="ARBA" id="ARBA00022692"/>
    </source>
</evidence>
<keyword evidence="10" id="KW-1185">Reference proteome</keyword>
<dbReference type="Gene3D" id="1.20.1250.20">
    <property type="entry name" value="MFS general substrate transporter like domains"/>
    <property type="match status" value="2"/>
</dbReference>
<dbReference type="PANTHER" id="PTHR23505:SF52">
    <property type="entry name" value="MAJOR FACILITATOR SUPERFAMILY PROTEIN"/>
    <property type="match status" value="1"/>
</dbReference>
<dbReference type="InterPro" id="IPR044770">
    <property type="entry name" value="MFS_spinster-like"/>
</dbReference>
<dbReference type="InterPro" id="IPR036259">
    <property type="entry name" value="MFS_trans_sf"/>
</dbReference>
<keyword evidence="2" id="KW-0813">Transport</keyword>
<feature type="compositionally biased region" description="Basic residues" evidence="7">
    <location>
        <begin position="559"/>
        <end position="574"/>
    </location>
</feature>
<dbReference type="GO" id="GO:0016020">
    <property type="term" value="C:membrane"/>
    <property type="evidence" value="ECO:0007669"/>
    <property type="project" value="UniProtKB-SubCell"/>
</dbReference>
<feature type="region of interest" description="Disordered" evidence="7">
    <location>
        <begin position="373"/>
        <end position="400"/>
    </location>
</feature>
<dbReference type="Proteomes" id="UP000030640">
    <property type="component" value="Unassembled WGS sequence"/>
</dbReference>
<reference evidence="9 10" key="1">
    <citation type="submission" date="2013-02" db="EMBL/GenBank/DDBJ databases">
        <title>The Genome Sequence of Plasmodium inui San Antonio 1.</title>
        <authorList>
            <consortium name="The Broad Institute Genome Sequencing Platform"/>
            <consortium name="The Broad Institute Genome Sequencing Center for Infectious Disease"/>
            <person name="Neafsey D."/>
            <person name="Cheeseman I."/>
            <person name="Volkman S."/>
            <person name="Adams J."/>
            <person name="Walker B."/>
            <person name="Young S.K."/>
            <person name="Zeng Q."/>
            <person name="Gargeya S."/>
            <person name="Fitzgerald M."/>
            <person name="Haas B."/>
            <person name="Abouelleil A."/>
            <person name="Alvarado L."/>
            <person name="Arachchi H.M."/>
            <person name="Berlin A.M."/>
            <person name="Chapman S.B."/>
            <person name="Dewar J."/>
            <person name="Goldberg J."/>
            <person name="Griggs A."/>
            <person name="Gujja S."/>
            <person name="Hansen M."/>
            <person name="Howarth C."/>
            <person name="Imamovic A."/>
            <person name="Larimer J."/>
            <person name="McCowan C."/>
            <person name="Murphy C."/>
            <person name="Neiman D."/>
            <person name="Pearson M."/>
            <person name="Priest M."/>
            <person name="Roberts A."/>
            <person name="Saif S."/>
            <person name="Shea T."/>
            <person name="Sisk P."/>
            <person name="Sykes S."/>
            <person name="Wortman J."/>
            <person name="Nusbaum C."/>
            <person name="Birren B."/>
        </authorList>
    </citation>
    <scope>NUCLEOTIDE SEQUENCE [LARGE SCALE GENOMIC DNA]</scope>
    <source>
        <strain evidence="9 10">San Antonio 1</strain>
    </source>
</reference>
<evidence type="ECO:0000256" key="6">
    <source>
        <dbReference type="ARBA" id="ARBA00024338"/>
    </source>
</evidence>
<feature type="transmembrane region" description="Helical" evidence="8">
    <location>
        <begin position="646"/>
        <end position="670"/>
    </location>
</feature>
<feature type="transmembrane region" description="Helical" evidence="8">
    <location>
        <begin position="848"/>
        <end position="867"/>
    </location>
</feature>
<dbReference type="SUPFAM" id="SSF103473">
    <property type="entry name" value="MFS general substrate transporter"/>
    <property type="match status" value="1"/>
</dbReference>
<comment type="subcellular location">
    <subcellularLocation>
        <location evidence="1">Membrane</location>
        <topology evidence="1">Multi-pass membrane protein</topology>
    </subcellularLocation>
</comment>
<accession>W7AM60</accession>
<keyword evidence="4 8" id="KW-1133">Transmembrane helix</keyword>